<gene>
    <name evidence="2" type="ORF">GJ668_09110</name>
</gene>
<dbReference type="GO" id="GO:0016616">
    <property type="term" value="F:oxidoreductase activity, acting on the CH-OH group of donors, NAD or NADP as acceptor"/>
    <property type="evidence" value="ECO:0007669"/>
    <property type="project" value="InterPro"/>
</dbReference>
<comment type="caution">
    <text evidence="2">The sequence shown here is derived from an EMBL/GenBank/DDBJ whole genome shotgun (WGS) entry which is preliminary data.</text>
</comment>
<dbReference type="Gene3D" id="3.40.50.720">
    <property type="entry name" value="NAD(P)-binding Rossmann-like Domain"/>
    <property type="match status" value="1"/>
</dbReference>
<reference evidence="2 3" key="1">
    <citation type="submission" date="2019-11" db="EMBL/GenBank/DDBJ databases">
        <title>Whole-genome sequence of the anaerobic purple sulfur bacterium Allochromatium palmeri DSM 15591.</title>
        <authorList>
            <person name="Kyndt J.A."/>
            <person name="Meyer T.E."/>
        </authorList>
    </citation>
    <scope>NUCLEOTIDE SEQUENCE [LARGE SCALE GENOMIC DNA]</scope>
    <source>
        <strain evidence="2 3">DSM 15591</strain>
    </source>
</reference>
<evidence type="ECO:0000259" key="1">
    <source>
        <dbReference type="Pfam" id="PF03721"/>
    </source>
</evidence>
<feature type="domain" description="UDP-glucose/GDP-mannose dehydrogenase N-terminal" evidence="1">
    <location>
        <begin position="4"/>
        <end position="40"/>
    </location>
</feature>
<evidence type="ECO:0000313" key="2">
    <source>
        <dbReference type="EMBL" id="MTW21258.1"/>
    </source>
</evidence>
<dbReference type="RefSeq" id="WP_155449847.1">
    <property type="nucleotide sequence ID" value="NZ_WNKT01000016.1"/>
</dbReference>
<dbReference type="AlphaFoldDB" id="A0A6N8ED67"/>
<keyword evidence="3" id="KW-1185">Reference proteome</keyword>
<organism evidence="2 3">
    <name type="scientific">Allochromatium palmeri</name>
    <dbReference type="NCBI Taxonomy" id="231048"/>
    <lineage>
        <taxon>Bacteria</taxon>
        <taxon>Pseudomonadati</taxon>
        <taxon>Pseudomonadota</taxon>
        <taxon>Gammaproteobacteria</taxon>
        <taxon>Chromatiales</taxon>
        <taxon>Chromatiaceae</taxon>
        <taxon>Allochromatium</taxon>
    </lineage>
</organism>
<protein>
    <recommendedName>
        <fullName evidence="1">UDP-glucose/GDP-mannose dehydrogenase N-terminal domain-containing protein</fullName>
    </recommendedName>
</protein>
<dbReference type="InterPro" id="IPR001732">
    <property type="entry name" value="UDP-Glc/GDP-Man_DH_N"/>
</dbReference>
<accession>A0A6N8ED67</accession>
<dbReference type="GO" id="GO:0051287">
    <property type="term" value="F:NAD binding"/>
    <property type="evidence" value="ECO:0007669"/>
    <property type="project" value="InterPro"/>
</dbReference>
<dbReference type="OrthoDB" id="9803238at2"/>
<dbReference type="Pfam" id="PF03721">
    <property type="entry name" value="UDPG_MGDP_dh_N"/>
    <property type="match status" value="1"/>
</dbReference>
<dbReference type="Proteomes" id="UP000434044">
    <property type="component" value="Unassembled WGS sequence"/>
</dbReference>
<evidence type="ECO:0000313" key="3">
    <source>
        <dbReference type="Proteomes" id="UP000434044"/>
    </source>
</evidence>
<dbReference type="EMBL" id="WNKT01000016">
    <property type="protein sequence ID" value="MTW21258.1"/>
    <property type="molecule type" value="Genomic_DNA"/>
</dbReference>
<sequence length="44" mass="4828">MFNRISMIGHGDIDLPTATLFASRGKQVSGVDMSPQAVKRRQIP</sequence>
<proteinExistence type="predicted"/>
<name>A0A6N8ED67_9GAMM</name>